<sequence length="306" mass="33256">MVFNQSRVIPARLFGVRDDNGGKVELLLLRREGDRIWEALARPARRLRPGMTVSIKPPGHLGVNALPDPGLSVEILESRSAGLKAVRLSTEDAIERMGHTPLPPYIRTPLDDPARYQTVYAREPGSAAAPTAGLHFTPELLARIRDAGVETAFVTLHVGLDTFRPVQGEDPMEHHIHTERYSLDGETADNLNRARADGRRIVAVGTTSVRVLEQAATDAAVPGGLFKAVEGNASIYILPGHRFLAVDAMITNFHLPRSTLLMLVSAFAQHSAGEGGSGREMMLATYAEAVGMGYRFYSFGDAMLIL</sequence>
<dbReference type="InterPro" id="IPR042118">
    <property type="entry name" value="QueA_dom1"/>
</dbReference>
<evidence type="ECO:0000256" key="2">
    <source>
        <dbReference type="ARBA" id="ARBA00022679"/>
    </source>
</evidence>
<evidence type="ECO:0000256" key="4">
    <source>
        <dbReference type="ARBA" id="ARBA00022785"/>
    </source>
</evidence>
<dbReference type="NCBIfam" id="TIGR00113">
    <property type="entry name" value="queA"/>
    <property type="match status" value="1"/>
</dbReference>
<gene>
    <name evidence="5" type="ORF">GBAR_LOCUS4911</name>
</gene>
<dbReference type="PANTHER" id="PTHR30307:SF0">
    <property type="entry name" value="S-ADENOSYLMETHIONINE:TRNA RIBOSYLTRANSFERASE-ISOMERASE"/>
    <property type="match status" value="1"/>
</dbReference>
<dbReference type="InterPro" id="IPR003699">
    <property type="entry name" value="QueA"/>
</dbReference>
<dbReference type="EMBL" id="CASHTH010000723">
    <property type="protein sequence ID" value="CAI8006803.1"/>
    <property type="molecule type" value="Genomic_DNA"/>
</dbReference>
<dbReference type="InterPro" id="IPR036100">
    <property type="entry name" value="QueA_sf"/>
</dbReference>
<reference evidence="5" key="1">
    <citation type="submission" date="2023-03" db="EMBL/GenBank/DDBJ databases">
        <authorList>
            <person name="Steffen K."/>
            <person name="Cardenas P."/>
        </authorList>
    </citation>
    <scope>NUCLEOTIDE SEQUENCE</scope>
</reference>
<organism evidence="5 6">
    <name type="scientific">Geodia barretti</name>
    <name type="common">Barrett's horny sponge</name>
    <dbReference type="NCBI Taxonomy" id="519541"/>
    <lineage>
        <taxon>Eukaryota</taxon>
        <taxon>Metazoa</taxon>
        <taxon>Porifera</taxon>
        <taxon>Demospongiae</taxon>
        <taxon>Heteroscleromorpha</taxon>
        <taxon>Tetractinellida</taxon>
        <taxon>Astrophorina</taxon>
        <taxon>Geodiidae</taxon>
        <taxon>Geodia</taxon>
    </lineage>
</organism>
<proteinExistence type="predicted"/>
<dbReference type="InterPro" id="IPR042119">
    <property type="entry name" value="QueA_dom2"/>
</dbReference>
<dbReference type="SUPFAM" id="SSF111337">
    <property type="entry name" value="QueA-like"/>
    <property type="match status" value="1"/>
</dbReference>
<evidence type="ECO:0000256" key="3">
    <source>
        <dbReference type="ARBA" id="ARBA00022691"/>
    </source>
</evidence>
<dbReference type="GO" id="GO:0008616">
    <property type="term" value="P:tRNA queuosine(34) biosynthetic process"/>
    <property type="evidence" value="ECO:0007669"/>
    <property type="project" value="UniProtKB-KW"/>
</dbReference>
<comment type="caution">
    <text evidence="5">The sequence shown here is derived from an EMBL/GenBank/DDBJ whole genome shotgun (WGS) entry which is preliminary data.</text>
</comment>
<evidence type="ECO:0000313" key="5">
    <source>
        <dbReference type="EMBL" id="CAI8006803.1"/>
    </source>
</evidence>
<evidence type="ECO:0000256" key="1">
    <source>
        <dbReference type="ARBA" id="ARBA00022490"/>
    </source>
</evidence>
<dbReference type="NCBIfam" id="NF001140">
    <property type="entry name" value="PRK00147.1"/>
    <property type="match status" value="1"/>
</dbReference>
<evidence type="ECO:0000313" key="6">
    <source>
        <dbReference type="Proteomes" id="UP001174909"/>
    </source>
</evidence>
<keyword evidence="6" id="KW-1185">Reference proteome</keyword>
<dbReference type="Gene3D" id="3.40.1780.10">
    <property type="entry name" value="QueA-like"/>
    <property type="match status" value="1"/>
</dbReference>
<dbReference type="GO" id="GO:0051075">
    <property type="term" value="F:S-adenosylmethionine:tRNA ribosyltransferase-isomerase activity"/>
    <property type="evidence" value="ECO:0007669"/>
    <property type="project" value="TreeGrafter"/>
</dbReference>
<keyword evidence="1" id="KW-0963">Cytoplasm</keyword>
<protein>
    <submittedName>
        <fullName evidence="5">S-adenosylmethionine:tRNA ribosyltransferase-isomerase</fullName>
    </submittedName>
</protein>
<dbReference type="PANTHER" id="PTHR30307">
    <property type="entry name" value="S-ADENOSYLMETHIONINE:TRNA RIBOSYLTRANSFERASE-ISOMERASE"/>
    <property type="match status" value="1"/>
</dbReference>
<dbReference type="Proteomes" id="UP001174909">
    <property type="component" value="Unassembled WGS sequence"/>
</dbReference>
<accession>A0AA35W3K8</accession>
<keyword evidence="2" id="KW-0808">Transferase</keyword>
<name>A0AA35W3K8_GEOBA</name>
<dbReference type="AlphaFoldDB" id="A0AA35W3K8"/>
<dbReference type="Gene3D" id="2.40.10.240">
    <property type="entry name" value="QueA-like"/>
    <property type="match status" value="1"/>
</dbReference>
<dbReference type="Pfam" id="PF02547">
    <property type="entry name" value="Queuosine_synth"/>
    <property type="match status" value="1"/>
</dbReference>
<keyword evidence="4" id="KW-0671">Queuosine biosynthesis</keyword>
<keyword evidence="3" id="KW-0949">S-adenosyl-L-methionine</keyword>